<evidence type="ECO:0000256" key="1">
    <source>
        <dbReference type="SAM" id="MobiDB-lite"/>
    </source>
</evidence>
<keyword evidence="3" id="KW-1185">Reference proteome</keyword>
<dbReference type="AlphaFoldDB" id="A0A183NSA5"/>
<organism evidence="2 3">
    <name type="scientific">Schistosoma mattheei</name>
    <dbReference type="NCBI Taxonomy" id="31246"/>
    <lineage>
        <taxon>Eukaryota</taxon>
        <taxon>Metazoa</taxon>
        <taxon>Spiralia</taxon>
        <taxon>Lophotrochozoa</taxon>
        <taxon>Platyhelminthes</taxon>
        <taxon>Trematoda</taxon>
        <taxon>Digenea</taxon>
        <taxon>Strigeidida</taxon>
        <taxon>Schistosomatoidea</taxon>
        <taxon>Schistosomatidae</taxon>
        <taxon>Schistosoma</taxon>
    </lineage>
</organism>
<evidence type="ECO:0000313" key="2">
    <source>
        <dbReference type="EMBL" id="VDP26389.1"/>
    </source>
</evidence>
<dbReference type="EMBL" id="UZAL01026815">
    <property type="protein sequence ID" value="VDP26389.1"/>
    <property type="molecule type" value="Genomic_DNA"/>
</dbReference>
<reference evidence="2 3" key="1">
    <citation type="submission" date="2018-11" db="EMBL/GenBank/DDBJ databases">
        <authorList>
            <consortium name="Pathogen Informatics"/>
        </authorList>
    </citation>
    <scope>NUCLEOTIDE SEQUENCE [LARGE SCALE GENOMIC DNA]</scope>
    <source>
        <strain>Denwood</strain>
        <strain evidence="3">Zambia</strain>
    </source>
</reference>
<dbReference type="Proteomes" id="UP000269396">
    <property type="component" value="Unassembled WGS sequence"/>
</dbReference>
<evidence type="ECO:0000313" key="3">
    <source>
        <dbReference type="Proteomes" id="UP000269396"/>
    </source>
</evidence>
<accession>A0A183NSA5</accession>
<feature type="compositionally biased region" description="Basic and acidic residues" evidence="1">
    <location>
        <begin position="101"/>
        <end position="125"/>
    </location>
</feature>
<name>A0A183NSA5_9TREM</name>
<feature type="region of interest" description="Disordered" evidence="1">
    <location>
        <begin position="93"/>
        <end position="125"/>
    </location>
</feature>
<gene>
    <name evidence="2" type="ORF">SMTD_LOCUS4991</name>
</gene>
<sequence length="125" mass="14587">MVKEALTSTYQKVLGHSKYHHKEWISIETLDKIRERKNKTTAINNTLTKTKKIKAQVKYTAANKQVKRRIRAASQNYEEDLATTADKAAKEGNMKLAGNYKKTERPVEDKENKTITDIQEHRNRW</sequence>
<dbReference type="STRING" id="31246.A0A183NSA5"/>
<proteinExistence type="predicted"/>
<protein>
    <submittedName>
        <fullName evidence="2">Uncharacterized protein</fullName>
    </submittedName>
</protein>